<sequence length="120" mass="13715">MDTTKEKSAVFHLDNHWAIKPEMRSSHQCKIQNIWTFTNDYATPYPDMLLTPGRLCLPKLPRKNAFKKSWVKHIQAPSGLFSGQLLLLWPSGKTLAQRPGGAWFDHRPSEKEDIKIGISS</sequence>
<name>A0AAV4EB74_9GAST</name>
<reference evidence="1 2" key="1">
    <citation type="journal article" date="2021" name="Elife">
        <title>Chloroplast acquisition without the gene transfer in kleptoplastic sea slugs, Plakobranchus ocellatus.</title>
        <authorList>
            <person name="Maeda T."/>
            <person name="Takahashi S."/>
            <person name="Yoshida T."/>
            <person name="Shimamura S."/>
            <person name="Takaki Y."/>
            <person name="Nagai Y."/>
            <person name="Toyoda A."/>
            <person name="Suzuki Y."/>
            <person name="Arimoto A."/>
            <person name="Ishii H."/>
            <person name="Satoh N."/>
            <person name="Nishiyama T."/>
            <person name="Hasebe M."/>
            <person name="Maruyama T."/>
            <person name="Minagawa J."/>
            <person name="Obokata J."/>
            <person name="Shigenobu S."/>
        </authorList>
    </citation>
    <scope>NUCLEOTIDE SEQUENCE [LARGE SCALE GENOMIC DNA]</scope>
</reference>
<proteinExistence type="predicted"/>
<dbReference type="EMBL" id="BMAT01000032">
    <property type="protein sequence ID" value="GFR58004.1"/>
    <property type="molecule type" value="Genomic_DNA"/>
</dbReference>
<protein>
    <submittedName>
        <fullName evidence="1">Uncharacterized protein</fullName>
    </submittedName>
</protein>
<evidence type="ECO:0000313" key="2">
    <source>
        <dbReference type="Proteomes" id="UP000762676"/>
    </source>
</evidence>
<dbReference type="AlphaFoldDB" id="A0AAV4EB74"/>
<gene>
    <name evidence="1" type="ORF">ElyMa_000016700</name>
</gene>
<keyword evidence="2" id="KW-1185">Reference proteome</keyword>
<dbReference type="Proteomes" id="UP000762676">
    <property type="component" value="Unassembled WGS sequence"/>
</dbReference>
<organism evidence="1 2">
    <name type="scientific">Elysia marginata</name>
    <dbReference type="NCBI Taxonomy" id="1093978"/>
    <lineage>
        <taxon>Eukaryota</taxon>
        <taxon>Metazoa</taxon>
        <taxon>Spiralia</taxon>
        <taxon>Lophotrochozoa</taxon>
        <taxon>Mollusca</taxon>
        <taxon>Gastropoda</taxon>
        <taxon>Heterobranchia</taxon>
        <taxon>Euthyneura</taxon>
        <taxon>Panpulmonata</taxon>
        <taxon>Sacoglossa</taxon>
        <taxon>Placobranchoidea</taxon>
        <taxon>Plakobranchidae</taxon>
        <taxon>Elysia</taxon>
    </lineage>
</organism>
<evidence type="ECO:0000313" key="1">
    <source>
        <dbReference type="EMBL" id="GFR58004.1"/>
    </source>
</evidence>
<comment type="caution">
    <text evidence="1">The sequence shown here is derived from an EMBL/GenBank/DDBJ whole genome shotgun (WGS) entry which is preliminary data.</text>
</comment>
<accession>A0AAV4EB74</accession>